<dbReference type="AlphaFoldDB" id="A0A4V2MJZ0"/>
<evidence type="ECO:0000313" key="6">
    <source>
        <dbReference type="Proteomes" id="UP000309594"/>
    </source>
</evidence>
<evidence type="ECO:0000313" key="4">
    <source>
        <dbReference type="EMBL" id="TKC65724.1"/>
    </source>
</evidence>
<feature type="domain" description="Cyclophilin-like" evidence="2">
    <location>
        <begin position="42"/>
        <end position="150"/>
    </location>
</feature>
<name>A0A4V2MJZ0_9SPHI</name>
<evidence type="ECO:0000256" key="1">
    <source>
        <dbReference type="SAM" id="MobiDB-lite"/>
    </source>
</evidence>
<dbReference type="InterPro" id="IPR041183">
    <property type="entry name" value="Cyclophilin-like"/>
</dbReference>
<gene>
    <name evidence="3" type="ORF">EZ444_13270</name>
    <name evidence="4" type="ORF">FBD94_02970</name>
</gene>
<dbReference type="Proteomes" id="UP000309594">
    <property type="component" value="Unassembled WGS sequence"/>
</dbReference>
<dbReference type="SUPFAM" id="SSF50891">
    <property type="entry name" value="Cyclophilin-like"/>
    <property type="match status" value="1"/>
</dbReference>
<dbReference type="EMBL" id="SWDX01000001">
    <property type="protein sequence ID" value="TKC65724.1"/>
    <property type="molecule type" value="Genomic_DNA"/>
</dbReference>
<proteinExistence type="predicted"/>
<protein>
    <recommendedName>
        <fullName evidence="2">Cyclophilin-like domain-containing protein</fullName>
    </recommendedName>
</protein>
<dbReference type="InterPro" id="IPR029000">
    <property type="entry name" value="Cyclophilin-like_dom_sf"/>
</dbReference>
<dbReference type="Pfam" id="PF18050">
    <property type="entry name" value="Cyclophil_like2"/>
    <property type="match status" value="1"/>
</dbReference>
<keyword evidence="5" id="KW-1185">Reference proteome</keyword>
<reference evidence="4 6" key="2">
    <citation type="submission" date="2019-04" db="EMBL/GenBank/DDBJ databases">
        <title>Pedobacter sp. RP-1-16 sp. nov., isolated from Arctic soil.</title>
        <authorList>
            <person name="Dahal R.H."/>
            <person name="Kim D.-U."/>
        </authorList>
    </citation>
    <scope>NUCLEOTIDE SEQUENCE [LARGE SCALE GENOMIC DNA]</scope>
    <source>
        <strain evidence="4 6">RP-1-16</strain>
    </source>
</reference>
<dbReference type="Gene3D" id="2.40.100.20">
    <property type="match status" value="1"/>
</dbReference>
<sequence length="152" mass="16267">MIFSLSLSMSSCGKNNELGTTPENANNTNGNTTNPAGSKMKITIGAVVFTATLSNNATGNAFKARLPLTLNMTELNSNEKYFDFQTALPSNAANPGTIQTGDLLLYGSNTLVLFYKTFSTSYRYTSIARIDNPSGLTAALGNENVTVEFELE</sequence>
<accession>A0A4V2MJZ0</accession>
<feature type="compositionally biased region" description="Low complexity" evidence="1">
    <location>
        <begin position="19"/>
        <end position="34"/>
    </location>
</feature>
<evidence type="ECO:0000259" key="2">
    <source>
        <dbReference type="Pfam" id="PF18050"/>
    </source>
</evidence>
<dbReference type="OrthoDB" id="9801466at2"/>
<feature type="region of interest" description="Disordered" evidence="1">
    <location>
        <begin position="14"/>
        <end position="34"/>
    </location>
</feature>
<comment type="caution">
    <text evidence="3">The sequence shown here is derived from an EMBL/GenBank/DDBJ whole genome shotgun (WGS) entry which is preliminary data.</text>
</comment>
<accession>A0A4U1GNQ5</accession>
<organism evidence="3 5">
    <name type="scientific">Pedobacter hiemivivus</name>
    <dbReference type="NCBI Taxonomy" id="2530454"/>
    <lineage>
        <taxon>Bacteria</taxon>
        <taxon>Pseudomonadati</taxon>
        <taxon>Bacteroidota</taxon>
        <taxon>Sphingobacteriia</taxon>
        <taxon>Sphingobacteriales</taxon>
        <taxon>Sphingobacteriaceae</taxon>
        <taxon>Pedobacter</taxon>
    </lineage>
</organism>
<evidence type="ECO:0000313" key="5">
    <source>
        <dbReference type="Proteomes" id="UP000291117"/>
    </source>
</evidence>
<evidence type="ECO:0000313" key="3">
    <source>
        <dbReference type="EMBL" id="TCC96146.1"/>
    </source>
</evidence>
<dbReference type="Proteomes" id="UP000291117">
    <property type="component" value="Unassembled WGS sequence"/>
</dbReference>
<dbReference type="EMBL" id="SJSM01000007">
    <property type="protein sequence ID" value="TCC96146.1"/>
    <property type="molecule type" value="Genomic_DNA"/>
</dbReference>
<reference evidence="3 5" key="1">
    <citation type="submission" date="2019-02" db="EMBL/GenBank/DDBJ databases">
        <title>Pedobacter sp. RP-3-8 sp. nov., isolated from Arctic soil.</title>
        <authorList>
            <person name="Dahal R.H."/>
        </authorList>
    </citation>
    <scope>NUCLEOTIDE SEQUENCE [LARGE SCALE GENOMIC DNA]</scope>
    <source>
        <strain evidence="3 5">RP-3-8</strain>
    </source>
</reference>